<organism evidence="1 2">
    <name type="scientific">Nitrosomonas oligotropha</name>
    <dbReference type="NCBI Taxonomy" id="42354"/>
    <lineage>
        <taxon>Bacteria</taxon>
        <taxon>Pseudomonadati</taxon>
        <taxon>Pseudomonadota</taxon>
        <taxon>Betaproteobacteria</taxon>
        <taxon>Nitrosomonadales</taxon>
        <taxon>Nitrosomonadaceae</taxon>
        <taxon>Nitrosomonas</taxon>
    </lineage>
</organism>
<protein>
    <submittedName>
        <fullName evidence="1">Nitrogen regulatory protein P-II family</fullName>
    </submittedName>
</protein>
<dbReference type="InterPro" id="IPR002187">
    <property type="entry name" value="N-reg_PII"/>
</dbReference>
<keyword evidence="2" id="KW-1185">Reference proteome</keyword>
<dbReference type="Pfam" id="PF00543">
    <property type="entry name" value="P-II"/>
    <property type="match status" value="1"/>
</dbReference>
<dbReference type="GO" id="GO:0030234">
    <property type="term" value="F:enzyme regulator activity"/>
    <property type="evidence" value="ECO:0007669"/>
    <property type="project" value="InterPro"/>
</dbReference>
<dbReference type="EMBL" id="FODO01000020">
    <property type="protein sequence ID" value="SEO81390.1"/>
    <property type="molecule type" value="Genomic_DNA"/>
</dbReference>
<evidence type="ECO:0000313" key="1">
    <source>
        <dbReference type="EMBL" id="SEO81390.1"/>
    </source>
</evidence>
<accession>A0A1H8SRI6</accession>
<dbReference type="SUPFAM" id="SSF54913">
    <property type="entry name" value="GlnB-like"/>
    <property type="match status" value="1"/>
</dbReference>
<gene>
    <name evidence="1" type="ORF">SAMN05216333_12014</name>
</gene>
<dbReference type="InterPro" id="IPR015867">
    <property type="entry name" value="N-reg_PII/ATP_PRibTrfase_C"/>
</dbReference>
<dbReference type="Gene3D" id="3.30.70.120">
    <property type="match status" value="1"/>
</dbReference>
<name>A0A1H8SRI6_9PROT</name>
<dbReference type="GO" id="GO:0006808">
    <property type="term" value="P:regulation of nitrogen utilization"/>
    <property type="evidence" value="ECO:0007669"/>
    <property type="project" value="InterPro"/>
</dbReference>
<dbReference type="Proteomes" id="UP000198814">
    <property type="component" value="Unassembled WGS sequence"/>
</dbReference>
<dbReference type="STRING" id="42354.SAMN05216333_12014"/>
<reference evidence="2" key="1">
    <citation type="submission" date="2016-10" db="EMBL/GenBank/DDBJ databases">
        <authorList>
            <person name="Varghese N."/>
            <person name="Submissions S."/>
        </authorList>
    </citation>
    <scope>NUCLEOTIDE SEQUENCE [LARGE SCALE GENOMIC DNA]</scope>
    <source>
        <strain evidence="2">Nm76</strain>
    </source>
</reference>
<proteinExistence type="predicted"/>
<evidence type="ECO:0000313" key="2">
    <source>
        <dbReference type="Proteomes" id="UP000198814"/>
    </source>
</evidence>
<sequence>MVLRPDILVTMKRIEIVIDEKSLDDMLRLLRDADVRGYTVIKKAGGLGSTGERNPDDYVLEEHNAVMVLACEEDQAEKVIMTLQPKLKDFGGMCLISDCQWVIGPAASL</sequence>
<dbReference type="InterPro" id="IPR011322">
    <property type="entry name" value="N-reg_PII-like_a/b"/>
</dbReference>
<dbReference type="AlphaFoldDB" id="A0A1H8SRI6"/>